<proteinExistence type="predicted"/>
<accession>A0ACC2MSV9</accession>
<dbReference type="Proteomes" id="UP001234297">
    <property type="component" value="Chromosome 1"/>
</dbReference>
<sequence>MMVCFLEITNRVLYDSRLYCRSRLNGNYRSWWFLSVIRCWNSMAWDFRKKYHGALAVLVLLHLFKRVSTEWLIAQKRRSVSTSDLFGAEHS</sequence>
<gene>
    <name evidence="1" type="ORF">MRB53_001843</name>
</gene>
<evidence type="ECO:0000313" key="1">
    <source>
        <dbReference type="EMBL" id="KAJ8648820.1"/>
    </source>
</evidence>
<comment type="caution">
    <text evidence="1">The sequence shown here is derived from an EMBL/GenBank/DDBJ whole genome shotgun (WGS) entry which is preliminary data.</text>
</comment>
<dbReference type="EMBL" id="CM056809">
    <property type="protein sequence ID" value="KAJ8648820.1"/>
    <property type="molecule type" value="Genomic_DNA"/>
</dbReference>
<protein>
    <submittedName>
        <fullName evidence="1">Uncharacterized protein</fullName>
    </submittedName>
</protein>
<name>A0ACC2MSV9_PERAE</name>
<keyword evidence="2" id="KW-1185">Reference proteome</keyword>
<reference evidence="1 2" key="1">
    <citation type="journal article" date="2022" name="Hortic Res">
        <title>A haplotype resolved chromosomal level avocado genome allows analysis of novel avocado genes.</title>
        <authorList>
            <person name="Nath O."/>
            <person name="Fletcher S.J."/>
            <person name="Hayward A."/>
            <person name="Shaw L.M."/>
            <person name="Masouleh A.K."/>
            <person name="Furtado A."/>
            <person name="Henry R.J."/>
            <person name="Mitter N."/>
        </authorList>
    </citation>
    <scope>NUCLEOTIDE SEQUENCE [LARGE SCALE GENOMIC DNA]</scope>
    <source>
        <strain evidence="2">cv. Hass</strain>
    </source>
</reference>
<organism evidence="1 2">
    <name type="scientific">Persea americana</name>
    <name type="common">Avocado</name>
    <dbReference type="NCBI Taxonomy" id="3435"/>
    <lineage>
        <taxon>Eukaryota</taxon>
        <taxon>Viridiplantae</taxon>
        <taxon>Streptophyta</taxon>
        <taxon>Embryophyta</taxon>
        <taxon>Tracheophyta</taxon>
        <taxon>Spermatophyta</taxon>
        <taxon>Magnoliopsida</taxon>
        <taxon>Magnoliidae</taxon>
        <taxon>Laurales</taxon>
        <taxon>Lauraceae</taxon>
        <taxon>Persea</taxon>
    </lineage>
</organism>
<evidence type="ECO:0000313" key="2">
    <source>
        <dbReference type="Proteomes" id="UP001234297"/>
    </source>
</evidence>